<dbReference type="PANTHER" id="PTHR40465:SF1">
    <property type="entry name" value="DUF6534 DOMAIN-CONTAINING PROTEIN"/>
    <property type="match status" value="1"/>
</dbReference>
<reference evidence="3 4" key="1">
    <citation type="journal article" date="2012" name="Proc. Natl. Acad. Sci. U.S.A.">
        <title>Comparative genomics of Ceriporiopsis subvermispora and Phanerochaete chrysosporium provide insight into selective ligninolysis.</title>
        <authorList>
            <person name="Fernandez-Fueyo E."/>
            <person name="Ruiz-Duenas F.J."/>
            <person name="Ferreira P."/>
            <person name="Floudas D."/>
            <person name="Hibbett D.S."/>
            <person name="Canessa P."/>
            <person name="Larrondo L.F."/>
            <person name="James T.Y."/>
            <person name="Seelenfreund D."/>
            <person name="Lobos S."/>
            <person name="Polanco R."/>
            <person name="Tello M."/>
            <person name="Honda Y."/>
            <person name="Watanabe T."/>
            <person name="Watanabe T."/>
            <person name="Ryu J.S."/>
            <person name="Kubicek C.P."/>
            <person name="Schmoll M."/>
            <person name="Gaskell J."/>
            <person name="Hammel K.E."/>
            <person name="St John F.J."/>
            <person name="Vanden Wymelenberg A."/>
            <person name="Sabat G."/>
            <person name="Splinter BonDurant S."/>
            <person name="Syed K."/>
            <person name="Yadav J.S."/>
            <person name="Doddapaneni H."/>
            <person name="Subramanian V."/>
            <person name="Lavin J.L."/>
            <person name="Oguiza J.A."/>
            <person name="Perez G."/>
            <person name="Pisabarro A.G."/>
            <person name="Ramirez L."/>
            <person name="Santoyo F."/>
            <person name="Master E."/>
            <person name="Coutinho P.M."/>
            <person name="Henrissat B."/>
            <person name="Lombard V."/>
            <person name="Magnuson J.K."/>
            <person name="Kuees U."/>
            <person name="Hori C."/>
            <person name="Igarashi K."/>
            <person name="Samejima M."/>
            <person name="Held B.W."/>
            <person name="Barry K.W."/>
            <person name="LaButti K.M."/>
            <person name="Lapidus A."/>
            <person name="Lindquist E.A."/>
            <person name="Lucas S.M."/>
            <person name="Riley R."/>
            <person name="Salamov A.A."/>
            <person name="Hoffmeister D."/>
            <person name="Schwenk D."/>
            <person name="Hadar Y."/>
            <person name="Yarden O."/>
            <person name="de Vries R.P."/>
            <person name="Wiebenga A."/>
            <person name="Stenlid J."/>
            <person name="Eastwood D."/>
            <person name="Grigoriev I.V."/>
            <person name="Berka R.M."/>
            <person name="Blanchette R.A."/>
            <person name="Kersten P."/>
            <person name="Martinez A.T."/>
            <person name="Vicuna R."/>
            <person name="Cullen D."/>
        </authorList>
    </citation>
    <scope>NUCLEOTIDE SEQUENCE [LARGE SCALE GENOMIC DNA]</scope>
    <source>
        <strain evidence="3 4">B</strain>
    </source>
</reference>
<dbReference type="PANTHER" id="PTHR40465">
    <property type="entry name" value="CHROMOSOME 1, WHOLE GENOME SHOTGUN SEQUENCE"/>
    <property type="match status" value="1"/>
</dbReference>
<sequence>MIEPSVDNTVGAVLIGVVVAAVLYGTTTMQTLTYYERSPNDPVYIRFAVFVLWLLSTVHQALITQTLWTYAVTEFGRLNQLETWCVKYTLQVKLRLRELEQSIRGIVAHIPITGAIDCIIRCLFCLSVWRLNDKKLYPTIPVLLSILFSVGKHQVFGDAHSPIRRGYLTQCLIVVAGSIALFVKCIPFDNFTAFTSVSWVLLCALGSNVVADILLASSLAIMLRTRRTGFRNTDSVIRNITWYGVVVALLTTLMSMLCIITYETMPKTLVIMSIYFTTPGLMLNALLTGYNSRKNLRQMIVNAGDLVTITRSNELSVSIELHRVATGGSEADDNDDAQKFLTLNAPGGS</sequence>
<dbReference type="STRING" id="914234.M2PMD8"/>
<protein>
    <recommendedName>
        <fullName evidence="2">DUF6534 domain-containing protein</fullName>
    </recommendedName>
</protein>
<name>M2PMD8_CERS8</name>
<proteinExistence type="predicted"/>
<evidence type="ECO:0000313" key="4">
    <source>
        <dbReference type="Proteomes" id="UP000016930"/>
    </source>
</evidence>
<keyword evidence="4" id="KW-1185">Reference proteome</keyword>
<organism evidence="3 4">
    <name type="scientific">Ceriporiopsis subvermispora (strain B)</name>
    <name type="common">White-rot fungus</name>
    <name type="synonym">Gelatoporia subvermispora</name>
    <dbReference type="NCBI Taxonomy" id="914234"/>
    <lineage>
        <taxon>Eukaryota</taxon>
        <taxon>Fungi</taxon>
        <taxon>Dikarya</taxon>
        <taxon>Basidiomycota</taxon>
        <taxon>Agaricomycotina</taxon>
        <taxon>Agaricomycetes</taxon>
        <taxon>Polyporales</taxon>
        <taxon>Gelatoporiaceae</taxon>
        <taxon>Gelatoporia</taxon>
    </lineage>
</organism>
<feature type="domain" description="DUF6534" evidence="2">
    <location>
        <begin position="209"/>
        <end position="294"/>
    </location>
</feature>
<dbReference type="Proteomes" id="UP000016930">
    <property type="component" value="Unassembled WGS sequence"/>
</dbReference>
<evidence type="ECO:0000259" key="2">
    <source>
        <dbReference type="Pfam" id="PF20152"/>
    </source>
</evidence>
<accession>M2PMD8</accession>
<evidence type="ECO:0000256" key="1">
    <source>
        <dbReference type="SAM" id="Phobius"/>
    </source>
</evidence>
<dbReference type="OrthoDB" id="2791454at2759"/>
<feature type="transmembrane region" description="Helical" evidence="1">
    <location>
        <begin position="268"/>
        <end position="290"/>
    </location>
</feature>
<feature type="transmembrane region" description="Helical" evidence="1">
    <location>
        <begin position="12"/>
        <end position="35"/>
    </location>
</feature>
<gene>
    <name evidence="3" type="ORF">CERSUDRAFT_114186</name>
</gene>
<dbReference type="Pfam" id="PF20152">
    <property type="entry name" value="DUF6534"/>
    <property type="match status" value="1"/>
</dbReference>
<feature type="transmembrane region" description="Helical" evidence="1">
    <location>
        <begin position="47"/>
        <end position="68"/>
    </location>
</feature>
<dbReference type="AlphaFoldDB" id="M2PMD8"/>
<dbReference type="EMBL" id="KB445796">
    <property type="protein sequence ID" value="EMD37549.1"/>
    <property type="molecule type" value="Genomic_DNA"/>
</dbReference>
<evidence type="ECO:0000313" key="3">
    <source>
        <dbReference type="EMBL" id="EMD37549.1"/>
    </source>
</evidence>
<keyword evidence="1" id="KW-0472">Membrane</keyword>
<feature type="transmembrane region" description="Helical" evidence="1">
    <location>
        <begin position="242"/>
        <end position="262"/>
    </location>
</feature>
<feature type="transmembrane region" description="Helical" evidence="1">
    <location>
        <begin position="167"/>
        <end position="187"/>
    </location>
</feature>
<keyword evidence="1" id="KW-1133">Transmembrane helix</keyword>
<dbReference type="InterPro" id="IPR045339">
    <property type="entry name" value="DUF6534"/>
</dbReference>
<dbReference type="HOGENOM" id="CLU_046025_5_4_1"/>
<feature type="transmembrane region" description="Helical" evidence="1">
    <location>
        <begin position="199"/>
        <end position="221"/>
    </location>
</feature>
<keyword evidence="1" id="KW-0812">Transmembrane</keyword>